<dbReference type="PRINTS" id="PR00364">
    <property type="entry name" value="DISEASERSIST"/>
</dbReference>
<evidence type="ECO:0000256" key="8">
    <source>
        <dbReference type="ARBA" id="ARBA00022833"/>
    </source>
</evidence>
<dbReference type="PANTHER" id="PTHR33463:SF187">
    <property type="entry name" value="AND NB-ARC DOMAIN DISEASE RESISTANCE PROTEIN, PUTATIVE-RELATED"/>
    <property type="match status" value="1"/>
</dbReference>
<dbReference type="GO" id="GO:0098542">
    <property type="term" value="P:defense response to other organism"/>
    <property type="evidence" value="ECO:0000318"/>
    <property type="project" value="GO_Central"/>
</dbReference>
<dbReference type="OrthoDB" id="851723at2759"/>
<dbReference type="Pfam" id="PF00931">
    <property type="entry name" value="NB-ARC"/>
    <property type="match status" value="1"/>
</dbReference>
<gene>
    <name evidence="12" type="ORF">POPTR_T003600</name>
</gene>
<dbReference type="Gene3D" id="3.80.10.10">
    <property type="entry name" value="Ribonuclease Inhibitor"/>
    <property type="match status" value="2"/>
</dbReference>
<dbReference type="SUPFAM" id="SSF52058">
    <property type="entry name" value="L domain-like"/>
    <property type="match status" value="1"/>
</dbReference>
<dbReference type="InterPro" id="IPR032675">
    <property type="entry name" value="LRR_dom_sf"/>
</dbReference>
<keyword evidence="2" id="KW-0433">Leucine-rich repeat</keyword>
<evidence type="ECO:0000256" key="1">
    <source>
        <dbReference type="ARBA" id="ARBA00008894"/>
    </source>
</evidence>
<organism evidence="12">
    <name type="scientific">Populus trichocarpa</name>
    <name type="common">Western balsam poplar</name>
    <name type="synonym">Populus balsamifera subsp. trichocarpa</name>
    <dbReference type="NCBI Taxonomy" id="3694"/>
    <lineage>
        <taxon>Eukaryota</taxon>
        <taxon>Viridiplantae</taxon>
        <taxon>Streptophyta</taxon>
        <taxon>Embryophyta</taxon>
        <taxon>Tracheophyta</taxon>
        <taxon>Spermatophyta</taxon>
        <taxon>Magnoliopsida</taxon>
        <taxon>eudicotyledons</taxon>
        <taxon>Gunneridae</taxon>
        <taxon>Pentapetalae</taxon>
        <taxon>rosids</taxon>
        <taxon>fabids</taxon>
        <taxon>Malpighiales</taxon>
        <taxon>Salicaceae</taxon>
        <taxon>Saliceae</taxon>
        <taxon>Populus</taxon>
    </lineage>
</organism>
<dbReference type="InterPro" id="IPR036388">
    <property type="entry name" value="WH-like_DNA-bd_sf"/>
</dbReference>
<dbReference type="PANTHER" id="PTHR33463">
    <property type="entry name" value="NB-ARC DOMAIN-CONTAINING PROTEIN-RELATED"/>
    <property type="match status" value="1"/>
</dbReference>
<keyword evidence="9" id="KW-0067">ATP-binding</keyword>
<dbReference type="Pfam" id="PF23247">
    <property type="entry name" value="LRR_RPS2"/>
    <property type="match status" value="1"/>
</dbReference>
<dbReference type="EMBL" id="KZ623338">
    <property type="protein sequence ID" value="RQO93069.1"/>
    <property type="molecule type" value="Genomic_DNA"/>
</dbReference>
<protein>
    <recommendedName>
        <fullName evidence="11">BED-type domain-containing protein</fullName>
    </recommendedName>
</protein>
<evidence type="ECO:0000256" key="9">
    <source>
        <dbReference type="ARBA" id="ARBA00022840"/>
    </source>
</evidence>
<comment type="similarity">
    <text evidence="1">Belongs to the disease resistance NB-LRR family.</text>
</comment>
<dbReference type="GO" id="GO:0043531">
    <property type="term" value="F:ADP binding"/>
    <property type="evidence" value="ECO:0007669"/>
    <property type="project" value="InterPro"/>
</dbReference>
<keyword evidence="3" id="KW-0479">Metal-binding</keyword>
<dbReference type="AlphaFoldDB" id="A0A3N7F9N9"/>
<reference evidence="12" key="1">
    <citation type="journal article" date="2006" name="Science">
        <title>The genome of black cottonwood, Populus trichocarpa (Torr. &amp; Gray).</title>
        <authorList>
            <person name="Tuskan G.A."/>
            <person name="Difazio S."/>
            <person name="Jansson S."/>
            <person name="Bohlmann J."/>
            <person name="Grigoriev I."/>
            <person name="Hellsten U."/>
            <person name="Putnam N."/>
            <person name="Ralph S."/>
            <person name="Rombauts S."/>
            <person name="Salamov A."/>
            <person name="Schein J."/>
            <person name="Sterck L."/>
            <person name="Aerts A."/>
            <person name="Bhalerao R.R."/>
            <person name="Bhalerao R.P."/>
            <person name="Blaudez D."/>
            <person name="Boerjan W."/>
            <person name="Brun A."/>
            <person name="Brunner A."/>
            <person name="Busov V."/>
            <person name="Campbell M."/>
            <person name="Carlson J."/>
            <person name="Chalot M."/>
            <person name="Chapman J."/>
            <person name="Chen G.L."/>
            <person name="Cooper D."/>
            <person name="Coutinho P.M."/>
            <person name="Couturier J."/>
            <person name="Covert S."/>
            <person name="Cronk Q."/>
            <person name="Cunningham R."/>
            <person name="Davis J."/>
            <person name="Degroeve S."/>
            <person name="Dejardin A."/>
            <person name="Depamphilis C."/>
            <person name="Detter J."/>
            <person name="Dirks B."/>
            <person name="Dubchak I."/>
            <person name="Duplessis S."/>
            <person name="Ehlting J."/>
            <person name="Ellis B."/>
            <person name="Gendler K."/>
            <person name="Goodstein D."/>
            <person name="Gribskov M."/>
            <person name="Grimwood J."/>
            <person name="Groover A."/>
            <person name="Gunter L."/>
            <person name="Hamberger B."/>
            <person name="Heinze B."/>
            <person name="Helariutta Y."/>
            <person name="Henrissat B."/>
            <person name="Holligan D."/>
            <person name="Holt R."/>
            <person name="Huang W."/>
            <person name="Islam-Faridi N."/>
            <person name="Jones S."/>
            <person name="Jones-Rhoades M."/>
            <person name="Jorgensen R."/>
            <person name="Joshi C."/>
            <person name="Kangasjarvi J."/>
            <person name="Karlsson J."/>
            <person name="Kelleher C."/>
            <person name="Kirkpatrick R."/>
            <person name="Kirst M."/>
            <person name="Kohler A."/>
            <person name="Kalluri U."/>
            <person name="Larimer F."/>
            <person name="Leebens-Mack J."/>
            <person name="Leple J.C."/>
            <person name="Locascio P."/>
            <person name="Lou Y."/>
            <person name="Lucas S."/>
            <person name="Martin F."/>
            <person name="Montanini B."/>
            <person name="Napoli C."/>
            <person name="Nelson D.R."/>
            <person name="Nelson C."/>
            <person name="Nieminen K."/>
            <person name="Nilsson O."/>
            <person name="Pereda V."/>
            <person name="Peter G."/>
            <person name="Philippe R."/>
            <person name="Pilate G."/>
            <person name="Poliakov A."/>
            <person name="Razumovskaya J."/>
            <person name="Richardson P."/>
            <person name="Rinaldi C."/>
            <person name="Ritland K."/>
            <person name="Rouze P."/>
            <person name="Ryaboy D."/>
            <person name="Schmutz J."/>
            <person name="Schrader J."/>
            <person name="Segerman B."/>
            <person name="Shin H."/>
            <person name="Siddiqui A."/>
            <person name="Sterky F."/>
            <person name="Terry A."/>
            <person name="Tsai C.J."/>
            <person name="Uberbacher E."/>
            <person name="Unneberg P."/>
            <person name="Vahala J."/>
            <person name="Wall K."/>
            <person name="Wessler S."/>
            <person name="Yang G."/>
            <person name="Yin T."/>
            <person name="Douglas C."/>
            <person name="Marra M."/>
            <person name="Sandberg G."/>
            <person name="Van de Peer Y."/>
            <person name="Rokhsar D."/>
        </authorList>
    </citation>
    <scope>NUCLEOTIDE SEQUENCE [LARGE SCALE GENOMIC DNA]</scope>
    <source>
        <strain evidence="12">Nisqually-1</strain>
    </source>
</reference>
<evidence type="ECO:0000256" key="6">
    <source>
        <dbReference type="ARBA" id="ARBA00022771"/>
    </source>
</evidence>
<dbReference type="FunFam" id="1.10.10.10:FF:000322">
    <property type="entry name" value="Probable disease resistance protein At1g63360"/>
    <property type="match status" value="1"/>
</dbReference>
<dbReference type="GO" id="GO:0005524">
    <property type="term" value="F:ATP binding"/>
    <property type="evidence" value="ECO:0007669"/>
    <property type="project" value="UniProtKB-KW"/>
</dbReference>
<dbReference type="InterPro" id="IPR001611">
    <property type="entry name" value="Leu-rich_rpt"/>
</dbReference>
<dbReference type="Gramene" id="Potri.019G013140.4.v4.1">
    <property type="protein sequence ID" value="Potri.019G013140.4.v4.1"/>
    <property type="gene ID" value="Potri.019G013140.v4.1"/>
</dbReference>
<dbReference type="InterPro" id="IPR058922">
    <property type="entry name" value="WHD_DRP"/>
</dbReference>
<dbReference type="FunFam" id="3.40.50.300:FF:001091">
    <property type="entry name" value="Probable disease resistance protein At1g61300"/>
    <property type="match status" value="1"/>
</dbReference>
<evidence type="ECO:0000256" key="4">
    <source>
        <dbReference type="ARBA" id="ARBA00022737"/>
    </source>
</evidence>
<dbReference type="Gramene" id="Potri.019G013140.3.v4.1">
    <property type="protein sequence ID" value="Potri.019G013140.3.v4.1"/>
    <property type="gene ID" value="Potri.019G013140.v4.1"/>
</dbReference>
<evidence type="ECO:0000256" key="7">
    <source>
        <dbReference type="ARBA" id="ARBA00022821"/>
    </source>
</evidence>
<feature type="domain" description="BED-type" evidence="11">
    <location>
        <begin position="3"/>
        <end position="60"/>
    </location>
</feature>
<dbReference type="Gramene" id="Potri.019G013140.2.v4.1">
    <property type="protein sequence ID" value="Potri.019G013140.2.v4.1"/>
    <property type="gene ID" value="Potri.019G013140.v4.1"/>
</dbReference>
<dbReference type="GO" id="GO:0003677">
    <property type="term" value="F:DNA binding"/>
    <property type="evidence" value="ECO:0007669"/>
    <property type="project" value="InterPro"/>
</dbReference>
<reference evidence="12" key="2">
    <citation type="submission" date="2017-07" db="EMBL/GenBank/DDBJ databases">
        <title>WGS assembly of Populus trichocarpa.</title>
        <authorList>
            <person name="Tuskan G."/>
            <person name="Difazio S."/>
            <person name="Jansson S."/>
            <person name="Bohlmann J."/>
            <person name="Grigoriev I."/>
            <person name="Hellsten U."/>
            <person name="Putnam N."/>
            <person name="Ralph S."/>
            <person name="Rombauts S."/>
            <person name="Salamov A."/>
            <person name="Schein J."/>
            <person name="Sterck L."/>
            <person name="Aerts A."/>
            <person name="Bhalerao R."/>
            <person name="Bhalerao R."/>
            <person name="Blaudez D."/>
            <person name="Boerjan W."/>
            <person name="Brun A."/>
            <person name="Brunner A."/>
            <person name="Busov V."/>
            <person name="Campbell M."/>
            <person name="Carlson J."/>
            <person name="Chalot M."/>
            <person name="Chapman J."/>
            <person name="Chen G."/>
            <person name="Cooper D."/>
            <person name="Coutinho P."/>
            <person name="Couturier J."/>
            <person name="Covert S."/>
            <person name="Cronk Q."/>
            <person name="Cunningham R."/>
            <person name="Davis J."/>
            <person name="Degroeve S."/>
            <person name="Dejardin A."/>
            <person name="Depamphilis C."/>
            <person name="Detter J."/>
            <person name="Dirks B."/>
            <person name="Dubchak I."/>
            <person name="Duplessis S."/>
            <person name="Ehlting J."/>
            <person name="Ellis B."/>
            <person name="Gendler K."/>
            <person name="Goodstein D."/>
            <person name="Gribskov M."/>
            <person name="Grimwood J."/>
            <person name="Groover A."/>
            <person name="Gunter L."/>
            <person name="Hamberger B."/>
            <person name="Heinze B."/>
            <person name="Helariutta Y."/>
            <person name="Henrissat B."/>
            <person name="Holligan D."/>
            <person name="Holt R."/>
            <person name="Huang W."/>
            <person name="Islam-Faridi N."/>
            <person name="Jones S."/>
            <person name="Jones-Rhoades M."/>
            <person name="Jorgensen R."/>
            <person name="Joshi C."/>
            <person name="Kangasjarvi J."/>
            <person name="Karlsson J."/>
            <person name="Kelleher C."/>
            <person name="Kirkpatrick R."/>
            <person name="Kirst M."/>
            <person name="Kohler A."/>
            <person name="Kalluri U."/>
            <person name="Larimer F."/>
            <person name="Leebens-Mack J."/>
            <person name="Leple J."/>
            <person name="Locascio P."/>
            <person name="Lou Y."/>
            <person name="Lucas S."/>
            <person name="Martin F."/>
            <person name="Montanini B."/>
            <person name="Napoli C."/>
            <person name="Nelson D."/>
            <person name="Nelson C."/>
            <person name="Nieminen K."/>
            <person name="Nilsson O."/>
            <person name="Pereda V."/>
            <person name="Peter G."/>
            <person name="Philippe R."/>
            <person name="Pilate G."/>
            <person name="Poliakov A."/>
            <person name="Razumovskaya J."/>
            <person name="Richardson P."/>
            <person name="Rinaldi C."/>
            <person name="Ritland K."/>
            <person name="Rouze P."/>
            <person name="Ryaboy D."/>
            <person name="Schmutz J."/>
            <person name="Schrader J."/>
            <person name="Segerman B."/>
            <person name="Shin H."/>
            <person name="Siddiqui A."/>
            <person name="Sterky F."/>
            <person name="Terry A."/>
            <person name="Tsai C."/>
            <person name="Uberbacher E."/>
            <person name="Unneberg P."/>
            <person name="Vahala J."/>
            <person name="Wall K."/>
            <person name="Wessler S."/>
            <person name="Yang G."/>
            <person name="Yin T."/>
            <person name="Douglas C."/>
            <person name="Marra M."/>
            <person name="Sandberg G."/>
            <person name="Van De Peer Y."/>
            <person name="Rokhsar D."/>
        </authorList>
    </citation>
    <scope>NUCLEOTIDE SEQUENCE</scope>
    <source>
        <strain evidence="12">Nisqually-1</strain>
    </source>
</reference>
<dbReference type="Gene3D" id="3.40.50.300">
    <property type="entry name" value="P-loop containing nucleotide triphosphate hydrolases"/>
    <property type="match status" value="1"/>
</dbReference>
<dbReference type="GO" id="GO:0008270">
    <property type="term" value="F:zinc ion binding"/>
    <property type="evidence" value="ECO:0007669"/>
    <property type="project" value="UniProtKB-KW"/>
</dbReference>
<keyword evidence="6 10" id="KW-0863">Zinc-finger</keyword>
<keyword evidence="8" id="KW-0862">Zinc</keyword>
<dbReference type="Gene3D" id="1.10.8.430">
    <property type="entry name" value="Helical domain of apoptotic protease-activating factors"/>
    <property type="match status" value="1"/>
</dbReference>
<keyword evidence="7" id="KW-0611">Plant defense</keyword>
<name>A0A3N7F9N9_POPTR</name>
<proteinExistence type="inferred from homology"/>
<dbReference type="OMA" id="GRDIRIC"/>
<evidence type="ECO:0000313" key="12">
    <source>
        <dbReference type="EMBL" id="RQO93069.1"/>
    </source>
</evidence>
<dbReference type="Pfam" id="PF13855">
    <property type="entry name" value="LRR_8"/>
    <property type="match status" value="1"/>
</dbReference>
<dbReference type="Gene3D" id="1.10.10.10">
    <property type="entry name" value="Winged helix-like DNA-binding domain superfamily/Winged helix DNA-binding domain"/>
    <property type="match status" value="1"/>
</dbReference>
<dbReference type="InterPro" id="IPR050905">
    <property type="entry name" value="Plant_NBS-LRR"/>
</dbReference>
<keyword evidence="5" id="KW-0547">Nucleotide-binding</keyword>
<dbReference type="SUPFAM" id="SSF52540">
    <property type="entry name" value="P-loop containing nucleoside triphosphate hydrolases"/>
    <property type="match status" value="1"/>
</dbReference>
<evidence type="ECO:0000256" key="2">
    <source>
        <dbReference type="ARBA" id="ARBA00022614"/>
    </source>
</evidence>
<dbReference type="InterPro" id="IPR057135">
    <property type="entry name" value="At4g27190-like_LRR"/>
</dbReference>
<dbReference type="Gramene" id="Potri.019G013140.1.v4.1">
    <property type="protein sequence ID" value="Potri.019G013140.1.v4.1"/>
    <property type="gene ID" value="Potri.019G013140.v4.1"/>
</dbReference>
<dbReference type="PROSITE" id="PS50808">
    <property type="entry name" value="ZF_BED"/>
    <property type="match status" value="1"/>
</dbReference>
<evidence type="ECO:0000256" key="10">
    <source>
        <dbReference type="PROSITE-ProRule" id="PRU00027"/>
    </source>
</evidence>
<evidence type="ECO:0000256" key="3">
    <source>
        <dbReference type="ARBA" id="ARBA00022723"/>
    </source>
</evidence>
<dbReference type="InterPro" id="IPR042197">
    <property type="entry name" value="Apaf_helical"/>
</dbReference>
<dbReference type="InterPro" id="IPR002182">
    <property type="entry name" value="NB-ARC"/>
</dbReference>
<dbReference type="InParanoid" id="A0A3N7F9N9"/>
<evidence type="ECO:0000259" key="11">
    <source>
        <dbReference type="PROSITE" id="PS50808"/>
    </source>
</evidence>
<sequence length="1055" mass="120411">MVRSNDPFWNDVEDMNNGGMKCKFCGHLFSENTSISRIKWHLSGVKGWGVKICEKVPEEVQNVVRAAMDGPPEKKLKTVAGSSNNKVTIAVLASAQEQNNDEVMAQEGDALFVGEREHWLSSFTDEDIELLRGIFHERTSINQADEPRGDPSQPTDPLCLDHGRYYDRPRAPLVNNDVILNLVEDMVRVRTEPVEEKEEKKDVEKNSGRLVQPGAAASSSGGFASNTNEIKGDALPTRKLVGQAFEDHKKTIWSWLMHDKVSRISIYGMGGVGKTTLVTHIYNQLLERPDTFNHVFWITVSQDTSINSLQKSFARCIGLDLSNEDEELHRAVILRKELMKKKKWVLILDDLWKAFDLQKLGIPDQVKGCKLIITTRSGRICQQMKTQHTIKVQPILKEEAWILFIERLGNDIALSPEVERIAVDVARECAGLPLGIITMAGSMRGVDDLHEWRNTLKKLKESKFRDMEDEVFQLLRLSYDRLENDLALQQCLLYCALYPEDHKIEREELICYLIDEGIVEGTSSRQAAFDEGHTMLNKLENVCLLESCFDRYHHRCVKMHDLIRDMALQILQMNSPVMVREYEEEIPDVDMWKEDLVRVSLKDCYFKEIPSSHSPRCPNLSTLLLRNNEGLEFIAASFFEQLHGLKVLNLSHTNIINLPDSVSELVSLTALLLKGCVNLRLVPSLKKLKALKRLDLSRTALEKMPQGMECVSNLRYLRMNGFGEKEFPNGILPKLSHLQVFVLEDAFLTCPIIVKGKEVGCLKELETVVCHFEGQSDFVEYLNSRDKTQSLSTYQIFVGLLDEDDYSRMMDDYHTSKTIALCNLSINRDGDFQVMFPNDIQELVIYKCSCDVSSLIKYATDLEVIKIWDSNSIESLVSSSWFCSAPLPLPSYNGIFSGLKEFNCYGCRSMKKLFPILLLPYLVNLKVIRVFYCEKMEEIVGTRSEEEAVMVEESSSSSTEFKLPKLRNLELRGLPELKSICSAKLVCDSLQHIWIANCQKLKRMPICLPLLENGQPSALPSLQNIFIYPREWWESVVEWDHPNAKNVLRPFVKFL</sequence>
<dbReference type="InterPro" id="IPR003656">
    <property type="entry name" value="Znf_BED"/>
</dbReference>
<keyword evidence="4" id="KW-0677">Repeat</keyword>
<evidence type="ECO:0000256" key="5">
    <source>
        <dbReference type="ARBA" id="ARBA00022741"/>
    </source>
</evidence>
<dbReference type="InterPro" id="IPR027417">
    <property type="entry name" value="P-loop_NTPase"/>
</dbReference>
<dbReference type="Pfam" id="PF23559">
    <property type="entry name" value="WHD_DRP"/>
    <property type="match status" value="1"/>
</dbReference>
<accession>A0A3N7F9N9</accession>